<feature type="non-terminal residue" evidence="1">
    <location>
        <position position="301"/>
    </location>
</feature>
<accession>A0A5J4TEZ7</accession>
<dbReference type="Proteomes" id="UP000324800">
    <property type="component" value="Unassembled WGS sequence"/>
</dbReference>
<sequence length="301" mass="34298">MSTNNDWDAAKSRWAQFIDFLKMMQTQDLQGLQKYANYIPERLVSIVPHMLTALSSFLGYIDKVSNMGSMKWCQQYNSGIGRQVPANCQFDLIADELINILARLGQLESIGICTIFEKSCVAVYDQPYVKYASVYYKYKKQVGFKRIQRRNVSGNKQSSAHCCVCLGSSVAGTSSCGVCRSFSFGDPKDLIAVKVSLRQVSFDQSKRDKKLSNDQGDLFNLIKLITGSLKRFNNGAHNSEDLIVFALKTIEIYSIIEKLLDTDRHGLQKKAVPDQQFDQQRRDDLEERIQQQQSQKKIWKV</sequence>
<dbReference type="EMBL" id="SNRW01033596">
    <property type="protein sequence ID" value="KAA6356065.1"/>
    <property type="molecule type" value="Genomic_DNA"/>
</dbReference>
<comment type="caution">
    <text evidence="1">The sequence shown here is derived from an EMBL/GenBank/DDBJ whole genome shotgun (WGS) entry which is preliminary data.</text>
</comment>
<reference evidence="1 2" key="1">
    <citation type="submission" date="2019-03" db="EMBL/GenBank/DDBJ databases">
        <title>Single cell metagenomics reveals metabolic interactions within the superorganism composed of flagellate Streblomastix strix and complex community of Bacteroidetes bacteria on its surface.</title>
        <authorList>
            <person name="Treitli S.C."/>
            <person name="Kolisko M."/>
            <person name="Husnik F."/>
            <person name="Keeling P."/>
            <person name="Hampl V."/>
        </authorList>
    </citation>
    <scope>NUCLEOTIDE SEQUENCE [LARGE SCALE GENOMIC DNA]</scope>
    <source>
        <strain evidence="1">ST1C</strain>
    </source>
</reference>
<dbReference type="AlphaFoldDB" id="A0A5J4TEZ7"/>
<gene>
    <name evidence="1" type="ORF">EZS28_048408</name>
</gene>
<proteinExistence type="predicted"/>
<organism evidence="1 2">
    <name type="scientific">Streblomastix strix</name>
    <dbReference type="NCBI Taxonomy" id="222440"/>
    <lineage>
        <taxon>Eukaryota</taxon>
        <taxon>Metamonada</taxon>
        <taxon>Preaxostyla</taxon>
        <taxon>Oxymonadida</taxon>
        <taxon>Streblomastigidae</taxon>
        <taxon>Streblomastix</taxon>
    </lineage>
</organism>
<name>A0A5J4TEZ7_9EUKA</name>
<evidence type="ECO:0000313" key="1">
    <source>
        <dbReference type="EMBL" id="KAA6356065.1"/>
    </source>
</evidence>
<protein>
    <submittedName>
        <fullName evidence="1">Uncharacterized protein</fullName>
    </submittedName>
</protein>
<evidence type="ECO:0000313" key="2">
    <source>
        <dbReference type="Proteomes" id="UP000324800"/>
    </source>
</evidence>